<dbReference type="EMBL" id="CP119945">
    <property type="protein sequence ID" value="WFC99591.1"/>
    <property type="molecule type" value="Genomic_DNA"/>
</dbReference>
<organism evidence="7 8">
    <name type="scientific">Malassezia yamatoensis</name>
    <dbReference type="NCBI Taxonomy" id="253288"/>
    <lineage>
        <taxon>Eukaryota</taxon>
        <taxon>Fungi</taxon>
        <taxon>Dikarya</taxon>
        <taxon>Basidiomycota</taxon>
        <taxon>Ustilaginomycotina</taxon>
        <taxon>Malasseziomycetes</taxon>
        <taxon>Malasseziales</taxon>
        <taxon>Malasseziaceae</taxon>
        <taxon>Malassezia</taxon>
    </lineage>
</organism>
<evidence type="ECO:0000259" key="6">
    <source>
        <dbReference type="Pfam" id="PF13515"/>
    </source>
</evidence>
<accession>A0AAJ5YVP9</accession>
<feature type="domain" description="Integral membrane bound transporter" evidence="6">
    <location>
        <begin position="512"/>
        <end position="637"/>
    </location>
</feature>
<dbReference type="Pfam" id="PF13515">
    <property type="entry name" value="FUSC_2"/>
    <property type="match status" value="1"/>
</dbReference>
<evidence type="ECO:0000313" key="7">
    <source>
        <dbReference type="EMBL" id="WFC99591.1"/>
    </source>
</evidence>
<evidence type="ECO:0000313" key="8">
    <source>
        <dbReference type="Proteomes" id="UP001219567"/>
    </source>
</evidence>
<comment type="subcellular location">
    <subcellularLocation>
        <location evidence="1">Membrane</location>
        <topology evidence="1">Multi-pass membrane protein</topology>
    </subcellularLocation>
</comment>
<reference evidence="7 8" key="1">
    <citation type="submission" date="2023-03" db="EMBL/GenBank/DDBJ databases">
        <title>Mating type loci evolution in Malassezia.</title>
        <authorList>
            <person name="Coelho M.A."/>
        </authorList>
    </citation>
    <scope>NUCLEOTIDE SEQUENCE [LARGE SCALE GENOMIC DNA]</scope>
    <source>
        <strain evidence="7 8">CBS 9725</strain>
    </source>
</reference>
<evidence type="ECO:0000256" key="4">
    <source>
        <dbReference type="ARBA" id="ARBA00023136"/>
    </source>
</evidence>
<keyword evidence="3 5" id="KW-1133">Transmembrane helix</keyword>
<dbReference type="Proteomes" id="UP001219567">
    <property type="component" value="Chromosome 3"/>
</dbReference>
<keyword evidence="8" id="KW-1185">Reference proteome</keyword>
<evidence type="ECO:0000256" key="2">
    <source>
        <dbReference type="ARBA" id="ARBA00022692"/>
    </source>
</evidence>
<sequence length="929" mass="104847">MTGSSSVISSSNFTDLFYPLIVSAVLSLIANMCFPRTGRDAYFEGVFKALEITSQLIDEAVETFDSEFRLCITHQELARKLTGSVDVPPALSQSVKFMDLRKQLGLSLTTIRNALAATSHELTYCRVPVNKMGDLSVFLGDLDIWITCGFGMEKPLYSFELSSSRYQRESDFEYTVKETPLPRSQGTPQLRNNTNQDTICSDEQHVPHDQQHNVEEHITQPESEANLLRYLEPTSTLGSLVSNLQDALATILTVAKVCYGLNPVVTRHNVIGLSRSLTENQGGSQSREIIRQCRDKLQESIDACRHELHDLIDQRQSVSSVSHNNQYPVQASSQLDSGTSFEMGVKLQKPSLFRDDMYVFSLYALSMIEISYRTVKMLDNIAVTVEYFEQHQKRQFYFSTLDLKRWFTSSSDLDLFQKATDFSAMNDSRSSDQEVSEIAHSAPEDHHEKKIGRDREFLDDVLHDATYRAYAMSTARASRYTHAHEDLAERTSWSCRVLLLSIPAFLEPGATSWWNSNHAQWMVISYIWCLEGSTGDTIKTSICRVVGTFIGVVAGIVCSEISRDNQYGLGALIVLFEIPASILRLHSPYSSIGAVMGVTTPVVALGSYFVETSRSSGHVGIIRGYMICIGIGAALIMNIAVWPYHARTQLCSRFSVLASDLQTMYMKLTRHMLYFGFHSTPKFQRQFSKMERKVRSTIGECNGLMLVMDNEVSLLLKPTLVMNQILLRLHTIFVLLAGLRLCREHGLQSLRQKAIWDVADLRQELASAVMLDLWIIEQSMLTRSRMPQFLPSARQSLDTLTAALAYNHGEVFYDRDQDQVQVLKQPRLLYDAPRLCYDFSADRQEMPKQRRHNVQSSIALMQPSRGMPQKPWSISGEEHGKIVPTKDGTLYLLAEHALLAQLVSSLEALLHLTRNLLGELRIINPDSIV</sequence>
<dbReference type="InterPro" id="IPR049453">
    <property type="entry name" value="Memb_transporter_dom"/>
</dbReference>
<dbReference type="GO" id="GO:0016020">
    <property type="term" value="C:membrane"/>
    <property type="evidence" value="ECO:0007669"/>
    <property type="project" value="UniProtKB-SubCell"/>
</dbReference>
<proteinExistence type="predicted"/>
<keyword evidence="4 5" id="KW-0472">Membrane</keyword>
<dbReference type="AlphaFoldDB" id="A0AAJ5YVP9"/>
<name>A0AAJ5YVP9_9BASI</name>
<gene>
    <name evidence="7" type="ORF">MYAM1_002336</name>
</gene>
<dbReference type="PANTHER" id="PTHR47804">
    <property type="entry name" value="60S RIBOSOMAL PROTEIN L19"/>
    <property type="match status" value="1"/>
</dbReference>
<evidence type="ECO:0000256" key="3">
    <source>
        <dbReference type="ARBA" id="ARBA00022989"/>
    </source>
</evidence>
<dbReference type="InterPro" id="IPR052430">
    <property type="entry name" value="IVT-Associated"/>
</dbReference>
<keyword evidence="2 5" id="KW-0812">Transmembrane</keyword>
<evidence type="ECO:0000256" key="5">
    <source>
        <dbReference type="SAM" id="Phobius"/>
    </source>
</evidence>
<feature type="transmembrane region" description="Helical" evidence="5">
    <location>
        <begin position="591"/>
        <end position="610"/>
    </location>
</feature>
<dbReference type="PANTHER" id="PTHR47804:SF3">
    <property type="entry name" value="PROTEIN BRE4"/>
    <property type="match status" value="1"/>
</dbReference>
<evidence type="ECO:0000256" key="1">
    <source>
        <dbReference type="ARBA" id="ARBA00004141"/>
    </source>
</evidence>
<protein>
    <recommendedName>
        <fullName evidence="6">Integral membrane bound transporter domain-containing protein</fullName>
    </recommendedName>
</protein>
<feature type="transmembrane region" description="Helical" evidence="5">
    <location>
        <begin position="622"/>
        <end position="644"/>
    </location>
</feature>